<protein>
    <submittedName>
        <fullName evidence="1">Uncharacterized protein</fullName>
    </submittedName>
</protein>
<reference evidence="1" key="2">
    <citation type="submission" date="2023-06" db="EMBL/GenBank/DDBJ databases">
        <authorList>
            <consortium name="Lawrence Berkeley National Laboratory"/>
            <person name="Haridas S."/>
            <person name="Hensen N."/>
            <person name="Bonometti L."/>
            <person name="Westerberg I."/>
            <person name="Brannstrom I.O."/>
            <person name="Guillou S."/>
            <person name="Cros-Aarteil S."/>
            <person name="Calhoun S."/>
            <person name="Kuo A."/>
            <person name="Mondo S."/>
            <person name="Pangilinan J."/>
            <person name="Riley R."/>
            <person name="Labutti K."/>
            <person name="Andreopoulos B."/>
            <person name="Lipzen A."/>
            <person name="Chen C."/>
            <person name="Yanf M."/>
            <person name="Daum C."/>
            <person name="Ng V."/>
            <person name="Clum A."/>
            <person name="Steindorff A."/>
            <person name="Ohm R."/>
            <person name="Martin F."/>
            <person name="Silar P."/>
            <person name="Natvig D."/>
            <person name="Lalanne C."/>
            <person name="Gautier V."/>
            <person name="Ament-Velasquez S.L."/>
            <person name="Kruys A."/>
            <person name="Hutchinson M.I."/>
            <person name="Powell A.J."/>
            <person name="Barry K."/>
            <person name="Miller A.N."/>
            <person name="Grigoriev I.V."/>
            <person name="Debuchy R."/>
            <person name="Gladieux P."/>
            <person name="Thoren M.H."/>
            <person name="Johannesson H."/>
        </authorList>
    </citation>
    <scope>NUCLEOTIDE SEQUENCE</scope>
    <source>
        <strain evidence="1">CBS 955.72</strain>
    </source>
</reference>
<gene>
    <name evidence="1" type="ORF">B0T25DRAFT_548526</name>
</gene>
<reference evidence="1" key="1">
    <citation type="journal article" date="2023" name="Mol. Phylogenet. Evol.">
        <title>Genome-scale phylogeny and comparative genomics of the fungal order Sordariales.</title>
        <authorList>
            <person name="Hensen N."/>
            <person name="Bonometti L."/>
            <person name="Westerberg I."/>
            <person name="Brannstrom I.O."/>
            <person name="Guillou S."/>
            <person name="Cros-Aarteil S."/>
            <person name="Calhoun S."/>
            <person name="Haridas S."/>
            <person name="Kuo A."/>
            <person name="Mondo S."/>
            <person name="Pangilinan J."/>
            <person name="Riley R."/>
            <person name="LaButti K."/>
            <person name="Andreopoulos B."/>
            <person name="Lipzen A."/>
            <person name="Chen C."/>
            <person name="Yan M."/>
            <person name="Daum C."/>
            <person name="Ng V."/>
            <person name="Clum A."/>
            <person name="Steindorff A."/>
            <person name="Ohm R.A."/>
            <person name="Martin F."/>
            <person name="Silar P."/>
            <person name="Natvig D.O."/>
            <person name="Lalanne C."/>
            <person name="Gautier V."/>
            <person name="Ament-Velasquez S.L."/>
            <person name="Kruys A."/>
            <person name="Hutchinson M.I."/>
            <person name="Powell A.J."/>
            <person name="Barry K."/>
            <person name="Miller A.N."/>
            <person name="Grigoriev I.V."/>
            <person name="Debuchy R."/>
            <person name="Gladieux P."/>
            <person name="Hiltunen Thoren M."/>
            <person name="Johannesson H."/>
        </authorList>
    </citation>
    <scope>NUCLEOTIDE SEQUENCE</scope>
    <source>
        <strain evidence="1">CBS 955.72</strain>
    </source>
</reference>
<comment type="caution">
    <text evidence="1">The sequence shown here is derived from an EMBL/GenBank/DDBJ whole genome shotgun (WGS) entry which is preliminary data.</text>
</comment>
<dbReference type="EMBL" id="JAUIQD010000005">
    <property type="protein sequence ID" value="KAK3349603.1"/>
    <property type="molecule type" value="Genomic_DNA"/>
</dbReference>
<evidence type="ECO:0000313" key="1">
    <source>
        <dbReference type="EMBL" id="KAK3349603.1"/>
    </source>
</evidence>
<keyword evidence="2" id="KW-1185">Reference proteome</keyword>
<accession>A0AAJ0HEW8</accession>
<dbReference type="Proteomes" id="UP001275084">
    <property type="component" value="Unassembled WGS sequence"/>
</dbReference>
<sequence length="249" mass="27861">MCKFNIVLHTLRCDVRPSDTSGFRSAESYHDSSVSCSLSRPWNCGSGCPGPILSDGRPIPAWFRCTFGHRCCLALVRIGTFPGCACDERQYKFHLYEPSRMLLLQKEWGAHPVMGTNSRTQVRWLAKALGHWANVYAGLYQPLRGVVTKAEAMQWDEACVLEQRGKSVIPSPAAKLQDYIQNNLKHRAIQFGTTRRELTRFDWEARGRAAHDAQCLESQAGSGSGGMDIDSHVWLRIHIQTCGSKCSCV</sequence>
<name>A0AAJ0HEW8_9PEZI</name>
<proteinExistence type="predicted"/>
<dbReference type="AlphaFoldDB" id="A0AAJ0HEW8"/>
<organism evidence="1 2">
    <name type="scientific">Lasiosphaeria hispida</name>
    <dbReference type="NCBI Taxonomy" id="260671"/>
    <lineage>
        <taxon>Eukaryota</taxon>
        <taxon>Fungi</taxon>
        <taxon>Dikarya</taxon>
        <taxon>Ascomycota</taxon>
        <taxon>Pezizomycotina</taxon>
        <taxon>Sordariomycetes</taxon>
        <taxon>Sordariomycetidae</taxon>
        <taxon>Sordariales</taxon>
        <taxon>Lasiosphaeriaceae</taxon>
        <taxon>Lasiosphaeria</taxon>
    </lineage>
</organism>
<evidence type="ECO:0000313" key="2">
    <source>
        <dbReference type="Proteomes" id="UP001275084"/>
    </source>
</evidence>